<dbReference type="EMBL" id="CAIX01000403">
    <property type="protein sequence ID" value="CCI50154.1"/>
    <property type="molecule type" value="Genomic_DNA"/>
</dbReference>
<keyword evidence="4 9" id="KW-0963">Cytoplasm</keyword>
<comment type="domain">
    <text evidence="9">The twin Cx2C motifs are involved in the recognition by the mitochondrial MIA40-ERV1 disulfide relay system. The formation of 2 disulfide bonds in the Cx2C motifs through dithiol/disulfide exchange reactions effectively traps the protein in the mitochondrial intermembrane space.</text>
</comment>
<feature type="binding site" evidence="9">
    <location>
        <position position="240"/>
    </location>
    <ligand>
        <name>[4Fe-4S] cluster</name>
        <dbReference type="ChEBI" id="CHEBI:49883"/>
    </ligand>
</feature>
<proteinExistence type="inferred from homology"/>
<feature type="region of interest" description="Fe-S binding site B" evidence="9">
    <location>
        <begin position="240"/>
        <end position="254"/>
    </location>
</feature>
<feature type="region of interest" description="Fe-S binding site A" evidence="9">
    <location>
        <begin position="199"/>
        <end position="215"/>
    </location>
</feature>
<feature type="short sequence motif" description="Cx2C motif 1" evidence="9">
    <location>
        <begin position="240"/>
        <end position="243"/>
    </location>
</feature>
<evidence type="ECO:0000256" key="6">
    <source>
        <dbReference type="ARBA" id="ARBA00023004"/>
    </source>
</evidence>
<evidence type="ECO:0000259" key="10">
    <source>
        <dbReference type="Pfam" id="PF05093"/>
    </source>
</evidence>
<dbReference type="GO" id="GO:0009055">
    <property type="term" value="F:electron transfer activity"/>
    <property type="evidence" value="ECO:0007669"/>
    <property type="project" value="UniProtKB-UniRule"/>
</dbReference>
<dbReference type="HAMAP" id="MF_03115">
    <property type="entry name" value="Anamorsin"/>
    <property type="match status" value="1"/>
</dbReference>
<feature type="binding site" evidence="9">
    <location>
        <position position="243"/>
    </location>
    <ligand>
        <name>[4Fe-4S] cluster</name>
        <dbReference type="ChEBI" id="CHEBI:49883"/>
    </ligand>
</feature>
<dbReference type="OrthoDB" id="311633at2759"/>
<comment type="subcellular location">
    <subcellularLocation>
        <location evidence="9">Cytoplasm</location>
    </subcellularLocation>
    <subcellularLocation>
        <location evidence="9">Mitochondrion intermembrane space</location>
    </subcellularLocation>
</comment>
<dbReference type="AlphaFoldDB" id="A0A024GTM7"/>
<dbReference type="PANTHER" id="PTHR13273">
    <property type="entry name" value="ANAMORSIN"/>
    <property type="match status" value="1"/>
</dbReference>
<dbReference type="GO" id="GO:0051539">
    <property type="term" value="F:4 iron, 4 sulfur cluster binding"/>
    <property type="evidence" value="ECO:0007669"/>
    <property type="project" value="UniProtKB-KW"/>
</dbReference>
<feature type="short sequence motif" description="Cx2C motif 2" evidence="9">
    <location>
        <begin position="251"/>
        <end position="254"/>
    </location>
</feature>
<dbReference type="PANTHER" id="PTHR13273:SF14">
    <property type="entry name" value="ANAMORSIN"/>
    <property type="match status" value="1"/>
</dbReference>
<comment type="cofactor">
    <cofactor evidence="9">
        <name>[2Fe-2S] cluster</name>
        <dbReference type="ChEBI" id="CHEBI:190135"/>
    </cofactor>
</comment>
<feature type="binding site" evidence="9">
    <location>
        <position position="210"/>
    </location>
    <ligand>
        <name>[2Fe-2S] cluster</name>
        <dbReference type="ChEBI" id="CHEBI:190135"/>
    </ligand>
</feature>
<comment type="function">
    <text evidence="9">Component of the cytosolic iron-sulfur (Fe-S) protein assembly (CIA) machinery. Required for the maturation of extramitochondrial Fe-S proteins. Part of an electron transfer chain functioning in an early step of cytosolic Fe-S biogenesis, facilitating the de novo assembly of a [4Fe-4S] cluster on the cytosolic Fe-S scaffold complex. Electrons are transferred from NADPH via a FAD- and FMN-containing diflavin oxidoreductase. Together with the diflavin oxidoreductase, also required for the assembly of the diferric tyrosyl radical cofactor of ribonucleotide reductase (RNR), probably by providing electrons for reduction during radical cofactor maturation in the catalytic small subunit.</text>
</comment>
<keyword evidence="9" id="KW-0001">2Fe-2S</keyword>
<comment type="caution">
    <text evidence="9">Lacks conserved residue(s) required for the propagation of feature annotation.</text>
</comment>
<comment type="subunit">
    <text evidence="9">Monomer.</text>
</comment>
<keyword evidence="12" id="KW-1185">Reference proteome</keyword>
<dbReference type="Pfam" id="PF05093">
    <property type="entry name" value="CIAPIN1"/>
    <property type="match status" value="1"/>
</dbReference>
<evidence type="ECO:0000256" key="9">
    <source>
        <dbReference type="HAMAP-Rule" id="MF_03115"/>
    </source>
</evidence>
<evidence type="ECO:0000256" key="5">
    <source>
        <dbReference type="ARBA" id="ARBA00022723"/>
    </source>
</evidence>
<feature type="binding site" evidence="9">
    <location>
        <position position="199"/>
    </location>
    <ligand>
        <name>[2Fe-2S] cluster</name>
        <dbReference type="ChEBI" id="CHEBI:190135"/>
    </ligand>
</feature>
<name>A0A024GTM7_9STRA</name>
<dbReference type="GO" id="GO:0016226">
    <property type="term" value="P:iron-sulfur cluster assembly"/>
    <property type="evidence" value="ECO:0007669"/>
    <property type="project" value="UniProtKB-UniRule"/>
</dbReference>
<organism evidence="11 12">
    <name type="scientific">Albugo candida</name>
    <dbReference type="NCBI Taxonomy" id="65357"/>
    <lineage>
        <taxon>Eukaryota</taxon>
        <taxon>Sar</taxon>
        <taxon>Stramenopiles</taxon>
        <taxon>Oomycota</taxon>
        <taxon>Peronosporomycetes</taxon>
        <taxon>Albuginales</taxon>
        <taxon>Albuginaceae</taxon>
        <taxon>Albugo</taxon>
    </lineage>
</organism>
<feature type="binding site" evidence="9">
    <location>
        <position position="251"/>
    </location>
    <ligand>
        <name>[4Fe-4S] cluster</name>
        <dbReference type="ChEBI" id="CHEBI:49883"/>
    </ligand>
</feature>
<comment type="domain">
    <text evidence="9">The N-terminal domain has structural similarity with S-adenosyl-L-methionine-dependent methyltransferases, but does not bind S-adenosyl-L-methionine. It is required for correct assembly of the 2 Fe-S clusters.</text>
</comment>
<dbReference type="InParanoid" id="A0A024GTM7"/>
<dbReference type="Proteomes" id="UP000053237">
    <property type="component" value="Unassembled WGS sequence"/>
</dbReference>
<evidence type="ECO:0000256" key="4">
    <source>
        <dbReference type="ARBA" id="ARBA00022490"/>
    </source>
</evidence>
<keyword evidence="5 9" id="KW-0479">Metal-binding</keyword>
<accession>A0A024GTM7</accession>
<dbReference type="GO" id="GO:0005758">
    <property type="term" value="C:mitochondrial intermembrane space"/>
    <property type="evidence" value="ECO:0007669"/>
    <property type="project" value="UniProtKB-SubCell"/>
</dbReference>
<dbReference type="GO" id="GO:0046872">
    <property type="term" value="F:metal ion binding"/>
    <property type="evidence" value="ECO:0007669"/>
    <property type="project" value="UniProtKB-KW"/>
</dbReference>
<dbReference type="InterPro" id="IPR046408">
    <property type="entry name" value="CIAPIN1"/>
</dbReference>
<dbReference type="GO" id="GO:0051537">
    <property type="term" value="F:2 iron, 2 sulfur cluster binding"/>
    <property type="evidence" value="ECO:0007669"/>
    <property type="project" value="UniProtKB-UniRule"/>
</dbReference>
<protein>
    <recommendedName>
        <fullName evidence="9">Anamorsin homolog</fullName>
    </recommendedName>
    <alternativeName>
        <fullName evidence="9">Fe-S cluster assembly protein DRE2 homolog</fullName>
    </alternativeName>
</protein>
<keyword evidence="8 9" id="KW-0496">Mitochondrion</keyword>
<reference evidence="11 12" key="1">
    <citation type="submission" date="2012-05" db="EMBL/GenBank/DDBJ databases">
        <title>Recombination and specialization in a pathogen metapopulation.</title>
        <authorList>
            <person name="Gardiner A."/>
            <person name="Kemen E."/>
            <person name="Schultz-Larsen T."/>
            <person name="MacLean D."/>
            <person name="Van Oosterhout C."/>
            <person name="Jones J.D.G."/>
        </authorList>
    </citation>
    <scope>NUCLEOTIDE SEQUENCE [LARGE SCALE GENOMIC DNA]</scope>
    <source>
        <strain evidence="11 12">Ac Nc2</strain>
    </source>
</reference>
<keyword evidence="6 9" id="KW-0408">Iron</keyword>
<sequence>MMDKLRGNVVVFAHGNDIGAADVEGLKKQFPGIEHVELICVEKDSDLLQVSTIQLARTPFDAILTWNEEVTLLSKQLHAVHQLLNPDGILCLWTTAEKSSALMALMIGGFVDVQEIPGDDIGFTPYTADDVGMLQCFTARRPQFTAGESVQLPQQGKKTTTIPRSIKKWKLTEEGDEFIDEDSLLDNTEEVRKAAKNDCGVSANGKRRACKNCTCGRAETEIASGPVVSDQELSQMVSSCGNCFKGDAFRCGGCPFLGKPAFKPGMEKVVLNLDSSDDI</sequence>
<comment type="caution">
    <text evidence="11">The sequence shown here is derived from an EMBL/GenBank/DDBJ whole genome shotgun (WGS) entry which is preliminary data.</text>
</comment>
<feature type="binding site" evidence="9">
    <location>
        <position position="213"/>
    </location>
    <ligand>
        <name>[2Fe-2S] cluster</name>
        <dbReference type="ChEBI" id="CHEBI:190135"/>
    </ligand>
</feature>
<evidence type="ECO:0000313" key="12">
    <source>
        <dbReference type="Proteomes" id="UP000053237"/>
    </source>
</evidence>
<evidence type="ECO:0000256" key="2">
    <source>
        <dbReference type="ARBA" id="ARBA00008169"/>
    </source>
</evidence>
<feature type="domain" description="Anamorsin C-terminal" evidence="10">
    <location>
        <begin position="231"/>
        <end position="266"/>
    </location>
</feature>
<gene>
    <name evidence="11" type="ORF">BN9_116900</name>
</gene>
<dbReference type="STRING" id="65357.A0A024GTM7"/>
<feature type="binding site" evidence="9">
    <location>
        <position position="215"/>
    </location>
    <ligand>
        <name>[2Fe-2S] cluster</name>
        <dbReference type="ChEBI" id="CHEBI:190135"/>
    </ligand>
</feature>
<evidence type="ECO:0000313" key="11">
    <source>
        <dbReference type="EMBL" id="CCI50154.1"/>
    </source>
</evidence>
<comment type="domain">
    <text evidence="9">The C-terminal domain binds 2 Fe-S clusters but is otherwise mostly in an intrinsically disordered conformation.</text>
</comment>
<evidence type="ECO:0000256" key="3">
    <source>
        <dbReference type="ARBA" id="ARBA00022485"/>
    </source>
</evidence>
<keyword evidence="3 9" id="KW-0004">4Fe-4S</keyword>
<keyword evidence="7 9" id="KW-0411">Iron-sulfur</keyword>
<evidence type="ECO:0000256" key="8">
    <source>
        <dbReference type="ARBA" id="ARBA00023128"/>
    </source>
</evidence>
<comment type="cofactor">
    <cofactor evidence="1 9">
        <name>[4Fe-4S] cluster</name>
        <dbReference type="ChEBI" id="CHEBI:49883"/>
    </cofactor>
</comment>
<comment type="similarity">
    <text evidence="2 9">Belongs to the anamorsin family.</text>
</comment>
<feature type="binding site" evidence="9">
    <location>
        <position position="254"/>
    </location>
    <ligand>
        <name>[4Fe-4S] cluster</name>
        <dbReference type="ChEBI" id="CHEBI:49883"/>
    </ligand>
</feature>
<dbReference type="InterPro" id="IPR007785">
    <property type="entry name" value="Anamorsin"/>
</dbReference>
<evidence type="ECO:0000256" key="7">
    <source>
        <dbReference type="ARBA" id="ARBA00023014"/>
    </source>
</evidence>
<evidence type="ECO:0000256" key="1">
    <source>
        <dbReference type="ARBA" id="ARBA00001966"/>
    </source>
</evidence>